<proteinExistence type="predicted"/>
<dbReference type="AlphaFoldDB" id="A0AAN8XKJ9"/>
<feature type="region of interest" description="Disordered" evidence="1">
    <location>
        <begin position="1"/>
        <end position="52"/>
    </location>
</feature>
<dbReference type="Proteomes" id="UP001381693">
    <property type="component" value="Unassembled WGS sequence"/>
</dbReference>
<gene>
    <name evidence="2" type="ORF">SK128_006240</name>
</gene>
<evidence type="ECO:0000313" key="3">
    <source>
        <dbReference type="Proteomes" id="UP001381693"/>
    </source>
</evidence>
<reference evidence="2 3" key="1">
    <citation type="submission" date="2023-11" db="EMBL/GenBank/DDBJ databases">
        <title>Halocaridina rubra genome assembly.</title>
        <authorList>
            <person name="Smith C."/>
        </authorList>
    </citation>
    <scope>NUCLEOTIDE SEQUENCE [LARGE SCALE GENOMIC DNA]</scope>
    <source>
        <strain evidence="2">EP-1</strain>
        <tissue evidence="2">Whole</tissue>
    </source>
</reference>
<evidence type="ECO:0000256" key="1">
    <source>
        <dbReference type="SAM" id="MobiDB-lite"/>
    </source>
</evidence>
<organism evidence="2 3">
    <name type="scientific">Halocaridina rubra</name>
    <name type="common">Hawaiian red shrimp</name>
    <dbReference type="NCBI Taxonomy" id="373956"/>
    <lineage>
        <taxon>Eukaryota</taxon>
        <taxon>Metazoa</taxon>
        <taxon>Ecdysozoa</taxon>
        <taxon>Arthropoda</taxon>
        <taxon>Crustacea</taxon>
        <taxon>Multicrustacea</taxon>
        <taxon>Malacostraca</taxon>
        <taxon>Eumalacostraca</taxon>
        <taxon>Eucarida</taxon>
        <taxon>Decapoda</taxon>
        <taxon>Pleocyemata</taxon>
        <taxon>Caridea</taxon>
        <taxon>Atyoidea</taxon>
        <taxon>Atyidae</taxon>
        <taxon>Halocaridina</taxon>
    </lineage>
</organism>
<evidence type="ECO:0000313" key="2">
    <source>
        <dbReference type="EMBL" id="KAK7084521.1"/>
    </source>
</evidence>
<accession>A0AAN8XKJ9</accession>
<protein>
    <submittedName>
        <fullName evidence="2">Uncharacterized protein</fullName>
    </submittedName>
</protein>
<sequence length="52" mass="5413">EYTPELHRISKKGQKGAVSGAGDITLTSVKGPPNHTSPATSKASDNNRHSAI</sequence>
<feature type="compositionally biased region" description="Polar residues" evidence="1">
    <location>
        <begin position="34"/>
        <end position="44"/>
    </location>
</feature>
<name>A0AAN8XKJ9_HALRR</name>
<comment type="caution">
    <text evidence="2">The sequence shown here is derived from an EMBL/GenBank/DDBJ whole genome shotgun (WGS) entry which is preliminary data.</text>
</comment>
<feature type="non-terminal residue" evidence="2">
    <location>
        <position position="52"/>
    </location>
</feature>
<dbReference type="EMBL" id="JAXCGZ010002061">
    <property type="protein sequence ID" value="KAK7084521.1"/>
    <property type="molecule type" value="Genomic_DNA"/>
</dbReference>
<keyword evidence="3" id="KW-1185">Reference proteome</keyword>
<feature type="non-terminal residue" evidence="2">
    <location>
        <position position="1"/>
    </location>
</feature>